<dbReference type="Proteomes" id="UP000216998">
    <property type="component" value="Unassembled WGS sequence"/>
</dbReference>
<dbReference type="Gene3D" id="3.40.50.12230">
    <property type="match status" value="1"/>
</dbReference>
<organism evidence="2 3">
    <name type="scientific">Niveispirillum lacus</name>
    <dbReference type="NCBI Taxonomy" id="1981099"/>
    <lineage>
        <taxon>Bacteria</taxon>
        <taxon>Pseudomonadati</taxon>
        <taxon>Pseudomonadota</taxon>
        <taxon>Alphaproteobacteria</taxon>
        <taxon>Rhodospirillales</taxon>
        <taxon>Azospirillaceae</taxon>
        <taxon>Niveispirillum</taxon>
    </lineage>
</organism>
<dbReference type="AlphaFoldDB" id="A0A255YUF5"/>
<evidence type="ECO:0000259" key="1">
    <source>
        <dbReference type="Pfam" id="PF00551"/>
    </source>
</evidence>
<proteinExistence type="predicted"/>
<reference evidence="2 3" key="1">
    <citation type="submission" date="2017-07" db="EMBL/GenBank/DDBJ databases">
        <title>Niveispirillum cyanobacteriorum sp. nov., isolated from cyanobacterial aggregates in a eutrophic lake.</title>
        <authorList>
            <person name="Cai H."/>
        </authorList>
    </citation>
    <scope>NUCLEOTIDE SEQUENCE [LARGE SCALE GENOMIC DNA]</scope>
    <source>
        <strain evidence="3">TH1-14</strain>
    </source>
</reference>
<dbReference type="PANTHER" id="PTHR11138:SF5">
    <property type="entry name" value="METHIONYL-TRNA FORMYLTRANSFERASE, MITOCHONDRIAL"/>
    <property type="match status" value="1"/>
</dbReference>
<dbReference type="OrthoDB" id="9788208at2"/>
<feature type="domain" description="Formyl transferase N-terminal" evidence="1">
    <location>
        <begin position="54"/>
        <end position="127"/>
    </location>
</feature>
<dbReference type="Pfam" id="PF00551">
    <property type="entry name" value="Formyl_trans_N"/>
    <property type="match status" value="1"/>
</dbReference>
<dbReference type="InterPro" id="IPR002376">
    <property type="entry name" value="Formyl_transf_N"/>
</dbReference>
<comment type="caution">
    <text evidence="2">The sequence shown here is derived from an EMBL/GenBank/DDBJ whole genome shotgun (WGS) entry which is preliminary data.</text>
</comment>
<dbReference type="RefSeq" id="WP_094457885.1">
    <property type="nucleotide sequence ID" value="NZ_NOXU01000031.1"/>
</dbReference>
<protein>
    <recommendedName>
        <fullName evidence="1">Formyl transferase N-terminal domain-containing protein</fullName>
    </recommendedName>
</protein>
<evidence type="ECO:0000313" key="2">
    <source>
        <dbReference type="EMBL" id="OYQ32853.1"/>
    </source>
</evidence>
<accession>A0A255YUF5</accession>
<evidence type="ECO:0000313" key="3">
    <source>
        <dbReference type="Proteomes" id="UP000216998"/>
    </source>
</evidence>
<name>A0A255YUF5_9PROT</name>
<gene>
    <name evidence="2" type="ORF">CHU95_19125</name>
</gene>
<dbReference type="GO" id="GO:0004479">
    <property type="term" value="F:methionyl-tRNA formyltransferase activity"/>
    <property type="evidence" value="ECO:0007669"/>
    <property type="project" value="TreeGrafter"/>
</dbReference>
<dbReference type="InterPro" id="IPR036477">
    <property type="entry name" value="Formyl_transf_N_sf"/>
</dbReference>
<sequence length="318" mass="34365">MDLALPPPDQVILATGAGLVSILKPLFPDATVVTDLSQLDTVLKSSGQRSIRLISVGFGHIIPAWMLDLCSAGAINFHPATPDYPGSASNHLALYEGAQRFGVTAHITTAAVDAGPILAVRYFDIPPGIGHRSLDELTFPCLLSLVGELAPCFYGHRPFPPRPSQSWRGPARRRSDILLLAQITPDMPPTEQRRRWQAFHEGPDSILTYTQAGHRQPYSAGGRTRGWVDGIIGNSIHGWAYDPGRPPVTVRIEVDGRPFRNLLADEYRGDVAAAGQGDGLCGFSIKTSDLPTGAERIDFLIPSDEWCRIPGAPLTLPA</sequence>
<dbReference type="PANTHER" id="PTHR11138">
    <property type="entry name" value="METHIONYL-TRNA FORMYLTRANSFERASE"/>
    <property type="match status" value="1"/>
</dbReference>
<dbReference type="SUPFAM" id="SSF53328">
    <property type="entry name" value="Formyltransferase"/>
    <property type="match status" value="1"/>
</dbReference>
<dbReference type="EMBL" id="NOXU01000031">
    <property type="protein sequence ID" value="OYQ32853.1"/>
    <property type="molecule type" value="Genomic_DNA"/>
</dbReference>
<keyword evidence="3" id="KW-1185">Reference proteome</keyword>